<feature type="binding site" evidence="3">
    <location>
        <position position="342"/>
    </location>
    <ligand>
        <name>CTP</name>
        <dbReference type="ChEBI" id="CHEBI:37563"/>
    </ligand>
</feature>
<dbReference type="SUPFAM" id="SSF52507">
    <property type="entry name" value="Homo-oligomeric flavin-containing Cys decarboxylases, HFCD"/>
    <property type="match status" value="1"/>
</dbReference>
<comment type="function">
    <text evidence="3">Catalyzes two sequential steps in the biosynthesis of coenzyme A. In the first step cysteine is conjugated to 4'-phosphopantothenate to form 4-phosphopantothenoylcysteine. In the second step the latter compound is decarboxylated to form 4'-phosphopantotheine.</text>
</comment>
<dbReference type="EC" id="4.1.1.36" evidence="3"/>
<dbReference type="GO" id="GO:0015937">
    <property type="term" value="P:coenzyme A biosynthetic process"/>
    <property type="evidence" value="ECO:0007669"/>
    <property type="project" value="UniProtKB-UniRule"/>
</dbReference>
<dbReference type="NCBIfam" id="TIGR00521">
    <property type="entry name" value="coaBC_dfp"/>
    <property type="match status" value="1"/>
</dbReference>
<dbReference type="RefSeq" id="WP_126421839.1">
    <property type="nucleotide sequence ID" value="NZ_AP019367.1"/>
</dbReference>
<dbReference type="UniPathway" id="UPA00241">
    <property type="reaction ID" value="UER00353"/>
</dbReference>
<comment type="cofactor">
    <cofactor evidence="3">
        <name>Mg(2+)</name>
        <dbReference type="ChEBI" id="CHEBI:18420"/>
    </cofactor>
</comment>
<evidence type="ECO:0000259" key="5">
    <source>
        <dbReference type="Pfam" id="PF02441"/>
    </source>
</evidence>
<dbReference type="GO" id="GO:0046872">
    <property type="term" value="F:metal ion binding"/>
    <property type="evidence" value="ECO:0007669"/>
    <property type="project" value="UniProtKB-KW"/>
</dbReference>
<dbReference type="EC" id="6.3.2.5" evidence="3"/>
<feature type="domain" description="Flavoprotein" evidence="5">
    <location>
        <begin position="12"/>
        <end position="180"/>
    </location>
</feature>
<name>A0A3G9K9Y2_9ACTN</name>
<dbReference type="KEGG" id="pcat:Pcatena_07970"/>
<keyword evidence="1 3" id="KW-0210">Decarboxylase</keyword>
<feature type="binding site" evidence="3">
    <location>
        <position position="346"/>
    </location>
    <ligand>
        <name>CTP</name>
        <dbReference type="ChEBI" id="CHEBI:37563"/>
    </ligand>
</feature>
<comment type="caution">
    <text evidence="3">Lacks conserved residue(s) required for the propagation of feature annotation.</text>
</comment>
<dbReference type="HAMAP" id="MF_02225">
    <property type="entry name" value="CoaBC"/>
    <property type="match status" value="1"/>
</dbReference>
<feature type="domain" description="DNA/pantothenate metabolism flavoprotein C-terminal" evidence="6">
    <location>
        <begin position="190"/>
        <end position="399"/>
    </location>
</feature>
<dbReference type="InterPro" id="IPR035929">
    <property type="entry name" value="CoaB-like_sf"/>
</dbReference>
<keyword evidence="8" id="KW-1185">Reference proteome</keyword>
<dbReference type="InterPro" id="IPR003382">
    <property type="entry name" value="Flavoprotein"/>
</dbReference>
<dbReference type="Gene3D" id="3.40.50.10300">
    <property type="entry name" value="CoaB-like"/>
    <property type="match status" value="1"/>
</dbReference>
<dbReference type="InterPro" id="IPR036551">
    <property type="entry name" value="Flavin_trans-like"/>
</dbReference>
<dbReference type="OrthoDB" id="9802554at2"/>
<dbReference type="AlphaFoldDB" id="A0A3G9K9Y2"/>
<dbReference type="SUPFAM" id="SSF102645">
    <property type="entry name" value="CoaB-like"/>
    <property type="match status" value="1"/>
</dbReference>
<evidence type="ECO:0000256" key="3">
    <source>
        <dbReference type="HAMAP-Rule" id="MF_02225"/>
    </source>
</evidence>
<feature type="binding site" evidence="3">
    <location>
        <position position="283"/>
    </location>
    <ligand>
        <name>CTP</name>
        <dbReference type="ChEBI" id="CHEBI:37563"/>
    </ligand>
</feature>
<dbReference type="Pfam" id="PF02441">
    <property type="entry name" value="Flavoprotein"/>
    <property type="match status" value="1"/>
</dbReference>
<sequence>MAETLVDGHAARVALFVTGGIAAYKACEVLRGLQKQGCEVRVAMSAHACELVGPKTFEALSGHHVTLGLFDDASSPIPHIELAEWADLALVCPATANVIAKMAHGIADDAVSTTLLACPCPVVVAPAMNVHMWQNLATVANVETLKNRNYLFVGPESGRLACGETGAGKLASIEQIVSAALYRIRARGDLAGRRIVITAGPTHEPVDPVRYLSNASSGKMGYAIAAAAAAHGAHVTLVSGPVSLPEPAGVGVIHVTTAAQMLEATQDAFATADAAILAAAVSDYRPEQAADHKLKKAAEPIDNIALAENPDILATLSQSRGSRVVIGFAAETDNVLENARKKLATKGCDLIVANDVSRDDSTFGSDTNRVTLVGPHDETELDCMPKEQVAEKIIERLHDLLEPDEPLQQASAADQTLLMPRTGADC</sequence>
<dbReference type="PANTHER" id="PTHR14359:SF6">
    <property type="entry name" value="PHOSPHOPANTOTHENOYLCYSTEINE DECARBOXYLASE"/>
    <property type="match status" value="1"/>
</dbReference>
<evidence type="ECO:0000313" key="8">
    <source>
        <dbReference type="Proteomes" id="UP000273154"/>
    </source>
</evidence>
<gene>
    <name evidence="3 7" type="primary">coaBC</name>
    <name evidence="7" type="ORF">Pcatena_07970</name>
</gene>
<comment type="cofactor">
    <cofactor evidence="3">
        <name>FMN</name>
        <dbReference type="ChEBI" id="CHEBI:58210"/>
    </cofactor>
    <text evidence="3">Binds 1 FMN per subunit.</text>
</comment>
<proteinExistence type="inferred from homology"/>
<protein>
    <recommendedName>
        <fullName evidence="3">Coenzyme A biosynthesis bifunctional protein CoaBC</fullName>
    </recommendedName>
    <alternativeName>
        <fullName evidence="3">DNA/pantothenate metabolism flavoprotein</fullName>
    </alternativeName>
    <alternativeName>
        <fullName evidence="3">Phosphopantothenoylcysteine synthetase/decarboxylase</fullName>
        <shortName evidence="3">PPCS-PPCDC</shortName>
    </alternativeName>
    <domain>
        <recommendedName>
            <fullName evidence="3">Phosphopantothenoylcysteine decarboxylase</fullName>
            <shortName evidence="3">PPC decarboxylase</shortName>
            <shortName evidence="3">PPC-DC</shortName>
            <ecNumber evidence="3">4.1.1.36</ecNumber>
        </recommendedName>
        <alternativeName>
            <fullName evidence="3">CoaC</fullName>
        </alternativeName>
    </domain>
    <domain>
        <recommendedName>
            <fullName evidence="3">Phosphopantothenate--cysteine ligase</fullName>
            <ecNumber evidence="3">6.3.2.5</ecNumber>
        </recommendedName>
        <alternativeName>
            <fullName evidence="3">CoaB</fullName>
        </alternativeName>
        <alternativeName>
            <fullName evidence="3">Phosphopantothenoylcysteine synthetase</fullName>
            <shortName evidence="3">PPC synthetase</shortName>
            <shortName evidence="3">PPC-S</shortName>
        </alternativeName>
    </domain>
</protein>
<dbReference type="InterPro" id="IPR005252">
    <property type="entry name" value="CoaBC"/>
</dbReference>
<keyword evidence="3 4" id="KW-0436">Ligase</keyword>
<evidence type="ECO:0000313" key="7">
    <source>
        <dbReference type="EMBL" id="BBH50210.1"/>
    </source>
</evidence>
<evidence type="ECO:0000256" key="1">
    <source>
        <dbReference type="ARBA" id="ARBA00022793"/>
    </source>
</evidence>
<feature type="binding site" evidence="3">
    <location>
        <begin position="310"/>
        <end position="313"/>
    </location>
    <ligand>
        <name>CTP</name>
        <dbReference type="ChEBI" id="CHEBI:37563"/>
    </ligand>
</feature>
<keyword evidence="3" id="KW-0479">Metal-binding</keyword>
<dbReference type="PANTHER" id="PTHR14359">
    <property type="entry name" value="HOMO-OLIGOMERIC FLAVIN CONTAINING CYS DECARBOXYLASE FAMILY"/>
    <property type="match status" value="1"/>
</dbReference>
<dbReference type="InterPro" id="IPR007085">
    <property type="entry name" value="DNA/pantothenate-metab_flavo_C"/>
</dbReference>
<keyword evidence="2 3" id="KW-0456">Lyase</keyword>
<dbReference type="Proteomes" id="UP000273154">
    <property type="component" value="Chromosome"/>
</dbReference>
<dbReference type="GO" id="GO:0004633">
    <property type="term" value="F:phosphopantothenoylcysteine decarboxylase activity"/>
    <property type="evidence" value="ECO:0007669"/>
    <property type="project" value="UniProtKB-UniRule"/>
</dbReference>
<feature type="binding site" evidence="3">
    <location>
        <position position="328"/>
    </location>
    <ligand>
        <name>CTP</name>
        <dbReference type="ChEBI" id="CHEBI:37563"/>
    </ligand>
</feature>
<dbReference type="GeneID" id="88848924"/>
<feature type="active site" description="Proton donor" evidence="3">
    <location>
        <position position="162"/>
    </location>
</feature>
<comment type="similarity">
    <text evidence="3 4">In the C-terminal section; belongs to the PPC synthetase family.</text>
</comment>
<comment type="pathway">
    <text evidence="3 4">Cofactor biosynthesis; coenzyme A biosynthesis; CoA from (R)-pantothenate: step 3/5.</text>
</comment>
<dbReference type="GO" id="GO:0071513">
    <property type="term" value="C:phosphopantothenoylcysteine decarboxylase complex"/>
    <property type="evidence" value="ECO:0007669"/>
    <property type="project" value="TreeGrafter"/>
</dbReference>
<evidence type="ECO:0000256" key="2">
    <source>
        <dbReference type="ARBA" id="ARBA00023239"/>
    </source>
</evidence>
<dbReference type="GO" id="GO:0004632">
    <property type="term" value="F:phosphopantothenate--cysteine ligase activity"/>
    <property type="evidence" value="ECO:0007669"/>
    <property type="project" value="UniProtKB-UniRule"/>
</dbReference>
<dbReference type="Gene3D" id="3.40.50.1950">
    <property type="entry name" value="Flavin prenyltransferase-like"/>
    <property type="match status" value="1"/>
</dbReference>
<keyword evidence="3" id="KW-0511">Multifunctional enzyme</keyword>
<comment type="function">
    <text evidence="4">Catalyzes two steps in the biosynthesis of coenzyme A. In the first step cysteine is conjugated to 4'-phosphopantothenate to form 4-phosphopantothenoylcysteine, in the latter compound is decarboxylated to form 4'-phosphopantotheine.</text>
</comment>
<evidence type="ECO:0000256" key="4">
    <source>
        <dbReference type="RuleBase" id="RU364078"/>
    </source>
</evidence>
<feature type="region of interest" description="Phosphopantothenate--cysteine ligase" evidence="3">
    <location>
        <begin position="195"/>
        <end position="426"/>
    </location>
</feature>
<feature type="binding site" evidence="3">
    <location>
        <position position="293"/>
    </location>
    <ligand>
        <name>CTP</name>
        <dbReference type="ChEBI" id="CHEBI:37563"/>
    </ligand>
</feature>
<dbReference type="EMBL" id="AP019367">
    <property type="protein sequence ID" value="BBH50210.1"/>
    <property type="molecule type" value="Genomic_DNA"/>
</dbReference>
<comment type="pathway">
    <text evidence="3 4">Cofactor biosynthesis; coenzyme A biosynthesis; CoA from (R)-pantothenate: step 2/5.</text>
</comment>
<evidence type="ECO:0000259" key="6">
    <source>
        <dbReference type="Pfam" id="PF04127"/>
    </source>
</evidence>
<keyword evidence="3" id="KW-0460">Magnesium</keyword>
<comment type="similarity">
    <text evidence="3 4">In the N-terminal section; belongs to the HFCD (homo-oligomeric flavin containing Cys decarboxylase) superfamily.</text>
</comment>
<accession>A0A3G9K9Y2</accession>
<dbReference type="GO" id="GO:0015941">
    <property type="term" value="P:pantothenate catabolic process"/>
    <property type="evidence" value="ECO:0007669"/>
    <property type="project" value="InterPro"/>
</dbReference>
<reference evidence="8" key="1">
    <citation type="submission" date="2018-11" db="EMBL/GenBank/DDBJ databases">
        <title>Comparative genomics of Parolsenella catena and Libanicoccus massiliensis: Reclassification of Libanicoccus massiliensis as Parolsenella massiliensis comb. nov.</title>
        <authorList>
            <person name="Sakamoto M."/>
            <person name="Ikeyama N."/>
            <person name="Murakami T."/>
            <person name="Mori H."/>
            <person name="Yuki M."/>
            <person name="Ohkuma M."/>
        </authorList>
    </citation>
    <scope>NUCLEOTIDE SEQUENCE [LARGE SCALE GENOMIC DNA]</scope>
    <source>
        <strain evidence="8">JCM 31932</strain>
    </source>
</reference>
<keyword evidence="3 4" id="KW-0288">FMN</keyword>
<dbReference type="GO" id="GO:0010181">
    <property type="term" value="F:FMN binding"/>
    <property type="evidence" value="ECO:0007669"/>
    <property type="project" value="UniProtKB-UniRule"/>
</dbReference>
<keyword evidence="3 4" id="KW-0285">Flavoprotein</keyword>
<feature type="region of interest" description="Phosphopantothenoylcysteine decarboxylase" evidence="3">
    <location>
        <begin position="1"/>
        <end position="194"/>
    </location>
</feature>
<comment type="catalytic activity">
    <reaction evidence="3 4">
        <text>N-[(R)-4-phosphopantothenoyl]-L-cysteine + H(+) = (R)-4'-phosphopantetheine + CO2</text>
        <dbReference type="Rhea" id="RHEA:16793"/>
        <dbReference type="ChEBI" id="CHEBI:15378"/>
        <dbReference type="ChEBI" id="CHEBI:16526"/>
        <dbReference type="ChEBI" id="CHEBI:59458"/>
        <dbReference type="ChEBI" id="CHEBI:61723"/>
        <dbReference type="EC" id="4.1.1.36"/>
    </reaction>
</comment>
<organism evidence="7 8">
    <name type="scientific">Parolsenella catena</name>
    <dbReference type="NCBI Taxonomy" id="2003188"/>
    <lineage>
        <taxon>Bacteria</taxon>
        <taxon>Bacillati</taxon>
        <taxon>Actinomycetota</taxon>
        <taxon>Coriobacteriia</taxon>
        <taxon>Coriobacteriales</taxon>
        <taxon>Atopobiaceae</taxon>
        <taxon>Parolsenella</taxon>
    </lineage>
</organism>
<comment type="catalytic activity">
    <reaction evidence="3 4">
        <text>(R)-4'-phosphopantothenate + L-cysteine + CTP = N-[(R)-4-phosphopantothenoyl]-L-cysteine + CMP + diphosphate + H(+)</text>
        <dbReference type="Rhea" id="RHEA:19397"/>
        <dbReference type="ChEBI" id="CHEBI:10986"/>
        <dbReference type="ChEBI" id="CHEBI:15378"/>
        <dbReference type="ChEBI" id="CHEBI:33019"/>
        <dbReference type="ChEBI" id="CHEBI:35235"/>
        <dbReference type="ChEBI" id="CHEBI:37563"/>
        <dbReference type="ChEBI" id="CHEBI:59458"/>
        <dbReference type="ChEBI" id="CHEBI:60377"/>
        <dbReference type="EC" id="6.3.2.5"/>
    </reaction>
</comment>
<dbReference type="Pfam" id="PF04127">
    <property type="entry name" value="DFP"/>
    <property type="match status" value="1"/>
</dbReference>